<reference evidence="2" key="1">
    <citation type="submission" date="2018-06" db="EMBL/GenBank/DDBJ databases">
        <authorList>
            <person name="Ashton P.M."/>
            <person name="Dallman T."/>
            <person name="Nair S."/>
            <person name="De Pinna E."/>
            <person name="Peters T."/>
            <person name="Grant K."/>
        </authorList>
    </citation>
    <scope>NUCLEOTIDE SEQUENCE [LARGE SCALE GENOMIC DNA]</scope>
    <source>
        <strain evidence="2">275803</strain>
    </source>
</reference>
<dbReference type="Proteomes" id="UP000839598">
    <property type="component" value="Unassembled WGS sequence"/>
</dbReference>
<dbReference type="NCBIfam" id="TIGR03751">
    <property type="entry name" value="conj_TIGR03751"/>
    <property type="match status" value="1"/>
</dbReference>
<proteinExistence type="predicted"/>
<dbReference type="PROSITE" id="PS51257">
    <property type="entry name" value="PROKAR_LIPOPROTEIN"/>
    <property type="match status" value="1"/>
</dbReference>
<dbReference type="EMBL" id="AAIVAV010000001">
    <property type="protein sequence ID" value="ECI4008092.1"/>
    <property type="molecule type" value="Genomic_DNA"/>
</dbReference>
<feature type="chain" id="PRO_5030063440" evidence="1">
    <location>
        <begin position="20"/>
        <end position="129"/>
    </location>
</feature>
<sequence>MRILILLLSLLLSACSTDQKTLLPVDENTTMLNIWGRQNNDAQALYDARSVLRRPLDDAALTAQQQQATRSDDNATQALFRRLPNPDLEMYIFPHLAGSEGVPVPGYTTVFPFYNRVQYALPGERTDPL</sequence>
<keyword evidence="2" id="KW-0449">Lipoprotein</keyword>
<organism evidence="2">
    <name type="scientific">Salmonella enterica subsp. salamae</name>
    <dbReference type="NCBI Taxonomy" id="59202"/>
    <lineage>
        <taxon>Bacteria</taxon>
        <taxon>Pseudomonadati</taxon>
        <taxon>Pseudomonadota</taxon>
        <taxon>Gammaproteobacteria</taxon>
        <taxon>Enterobacterales</taxon>
        <taxon>Enterobacteriaceae</taxon>
        <taxon>Salmonella</taxon>
    </lineage>
</organism>
<comment type="caution">
    <text evidence="2">The sequence shown here is derived from an EMBL/GenBank/DDBJ whole genome shotgun (WGS) entry which is preliminary data.</text>
</comment>
<feature type="signal peptide" evidence="1">
    <location>
        <begin position="1"/>
        <end position="19"/>
    </location>
</feature>
<evidence type="ECO:0000313" key="2">
    <source>
        <dbReference type="EMBL" id="ECI4008092.1"/>
    </source>
</evidence>
<dbReference type="AlphaFoldDB" id="A0A344R6H3"/>
<gene>
    <name evidence="2" type="ORF">DN310_01755</name>
</gene>
<accession>A0A3Z3PW14</accession>
<accession>A0A344R6H3</accession>
<dbReference type="InterPro" id="IPR022262">
    <property type="entry name" value="Lipoprot_put"/>
</dbReference>
<keyword evidence="1" id="KW-0732">Signal</keyword>
<name>A0A344R6H3_SALER</name>
<protein>
    <submittedName>
        <fullName evidence="2">TIGR03751 family conjugal transfer lipoprotein</fullName>
    </submittedName>
</protein>
<evidence type="ECO:0000256" key="1">
    <source>
        <dbReference type="SAM" id="SignalP"/>
    </source>
</evidence>